<accession>A0A5R9Q4T6</accession>
<dbReference type="RefSeq" id="WP_138480011.1">
    <property type="nucleotide sequence ID" value="NZ_PPSW01000008.1"/>
</dbReference>
<dbReference type="GO" id="GO:0016787">
    <property type="term" value="F:hydrolase activity"/>
    <property type="evidence" value="ECO:0007669"/>
    <property type="project" value="UniProtKB-KW"/>
</dbReference>
<dbReference type="PROSITE" id="PS51257">
    <property type="entry name" value="PROKAR_LIPOPROTEIN"/>
    <property type="match status" value="1"/>
</dbReference>
<dbReference type="Pfam" id="PF10996">
    <property type="entry name" value="Beta-Casp"/>
    <property type="match status" value="1"/>
</dbReference>
<dbReference type="EMBL" id="PPSW01000008">
    <property type="protein sequence ID" value="TLX47955.1"/>
    <property type="molecule type" value="Genomic_DNA"/>
</dbReference>
<evidence type="ECO:0000256" key="1">
    <source>
        <dbReference type="ARBA" id="ARBA00022801"/>
    </source>
</evidence>
<proteinExistence type="predicted"/>
<dbReference type="Pfam" id="PF00753">
    <property type="entry name" value="Lactamase_B"/>
    <property type="match status" value="1"/>
</dbReference>
<dbReference type="Gene3D" id="3.40.50.10890">
    <property type="match status" value="1"/>
</dbReference>
<dbReference type="SMART" id="SM01027">
    <property type="entry name" value="Beta-Casp"/>
    <property type="match status" value="1"/>
</dbReference>
<organism evidence="4 5">
    <name type="scientific">Pseudoalteromonas phenolica</name>
    <dbReference type="NCBI Taxonomy" id="161398"/>
    <lineage>
        <taxon>Bacteria</taxon>
        <taxon>Pseudomonadati</taxon>
        <taxon>Pseudomonadota</taxon>
        <taxon>Gammaproteobacteria</taxon>
        <taxon>Alteromonadales</taxon>
        <taxon>Pseudoalteromonadaceae</taxon>
        <taxon>Pseudoalteromonas</taxon>
    </lineage>
</organism>
<dbReference type="SMART" id="SM00849">
    <property type="entry name" value="Lactamase_B"/>
    <property type="match status" value="1"/>
</dbReference>
<feature type="domain" description="Beta-Casp" evidence="3">
    <location>
        <begin position="247"/>
        <end position="380"/>
    </location>
</feature>
<dbReference type="PANTHER" id="PTHR11203">
    <property type="entry name" value="CLEAVAGE AND POLYADENYLATION SPECIFICITY FACTOR FAMILY MEMBER"/>
    <property type="match status" value="1"/>
</dbReference>
<evidence type="ECO:0000259" key="3">
    <source>
        <dbReference type="SMART" id="SM01027"/>
    </source>
</evidence>
<reference evidence="4 5" key="1">
    <citation type="submission" date="2018-01" db="EMBL/GenBank/DDBJ databases">
        <title>Co-occurrence of chitin degradation, pigmentation and bioactivity in marine Pseudoalteromonas.</title>
        <authorList>
            <person name="Paulsen S."/>
            <person name="Gram L."/>
            <person name="Machado H."/>
        </authorList>
    </citation>
    <scope>NUCLEOTIDE SEQUENCE [LARGE SCALE GENOMIC DNA]</scope>
    <source>
        <strain evidence="4 5">S3663</strain>
    </source>
</reference>
<evidence type="ECO:0000313" key="5">
    <source>
        <dbReference type="Proteomes" id="UP000309186"/>
    </source>
</evidence>
<dbReference type="Gene3D" id="3.60.15.10">
    <property type="entry name" value="Ribonuclease Z/Hydroxyacylglutathione hydrolase-like"/>
    <property type="match status" value="1"/>
</dbReference>
<dbReference type="PANTHER" id="PTHR11203:SF37">
    <property type="entry name" value="INTEGRATOR COMPLEX SUBUNIT 11"/>
    <property type="match status" value="1"/>
</dbReference>
<dbReference type="CDD" id="cd16295">
    <property type="entry name" value="TTHA0252-CPSF-like_MBL-fold"/>
    <property type="match status" value="1"/>
</dbReference>
<keyword evidence="1 4" id="KW-0378">Hydrolase</keyword>
<dbReference type="InterPro" id="IPR036866">
    <property type="entry name" value="RibonucZ/Hydroxyglut_hydro"/>
</dbReference>
<dbReference type="OrthoDB" id="9803916at2"/>
<evidence type="ECO:0000313" key="4">
    <source>
        <dbReference type="EMBL" id="TLX47955.1"/>
    </source>
</evidence>
<name>A0A5R9Q4T6_9GAMM</name>
<dbReference type="Pfam" id="PF07521">
    <property type="entry name" value="RMMBL"/>
    <property type="match status" value="1"/>
</dbReference>
<dbReference type="InterPro" id="IPR011108">
    <property type="entry name" value="RMMBL"/>
</dbReference>
<dbReference type="InterPro" id="IPR001279">
    <property type="entry name" value="Metallo-B-lactamas"/>
</dbReference>
<protein>
    <submittedName>
        <fullName evidence="4">MBL fold hydrolase</fullName>
    </submittedName>
</protein>
<dbReference type="InterPro" id="IPR022712">
    <property type="entry name" value="Beta_Casp"/>
</dbReference>
<dbReference type="InterPro" id="IPR050698">
    <property type="entry name" value="MBL"/>
</dbReference>
<comment type="caution">
    <text evidence="4">The sequence shown here is derived from an EMBL/GenBank/DDBJ whole genome shotgun (WGS) entry which is preliminary data.</text>
</comment>
<gene>
    <name evidence="4" type="ORF">C1E24_05895</name>
</gene>
<dbReference type="SUPFAM" id="SSF56281">
    <property type="entry name" value="Metallo-hydrolase/oxidoreductase"/>
    <property type="match status" value="1"/>
</dbReference>
<sequence>MIIKHHGATQGVTGSCHELVISEQSSVLIDCGLFQGEDTRDSLNIEFDVNTVSALIVTHCHIDHVGRIPYLLAAGFKKPIYCSPASAKLLPLVIEDALKVGVTRDQKLIDACLKLLARLVIPVAFNQWHELKLPCQTSTKLRFQRAGHILGSAYVEIDIVQSQSQYKNQNQGAKRVVFSGDLGAPYTPLLPTPKPPYKADVLVLESTYGDKNHDGRKQRTKKLKQVIEKAVSDNGVVLIPAFSIGRTQELLYELEQIIHNSPKKSVWQSIEVIIDSPMAANFTEFYLEFKDLWDAEAKRRVKQGRHPLDFSSVVTIGDHKEHVAVVNYLKTRNKPAIVIAAGGMCNGGRIVNYLEAFLPDSSADVLFVGYQATGTLGRDIQHYGPRGGYVFINNQRIDINATIHTISGYSAHADQAGLVRFATKMKSSPCVIKLVHGDKSAKQALRNKLALLLLKTEIQIPE</sequence>
<evidence type="ECO:0000259" key="2">
    <source>
        <dbReference type="SMART" id="SM00849"/>
    </source>
</evidence>
<dbReference type="GO" id="GO:0004521">
    <property type="term" value="F:RNA endonuclease activity"/>
    <property type="evidence" value="ECO:0007669"/>
    <property type="project" value="TreeGrafter"/>
</dbReference>
<dbReference type="AlphaFoldDB" id="A0A5R9Q4T6"/>
<dbReference type="Proteomes" id="UP000309186">
    <property type="component" value="Unassembled WGS sequence"/>
</dbReference>
<feature type="domain" description="Metallo-beta-lactamase" evidence="2">
    <location>
        <begin position="13"/>
        <end position="235"/>
    </location>
</feature>